<dbReference type="PROSITE" id="PS50184">
    <property type="entry name" value="VWFC_2"/>
    <property type="match status" value="3"/>
</dbReference>
<dbReference type="Gene3D" id="2.10.70.10">
    <property type="entry name" value="Complement Module, domain 1"/>
    <property type="match status" value="2"/>
</dbReference>
<evidence type="ECO:0000313" key="10">
    <source>
        <dbReference type="RefSeq" id="XP_015274471.1"/>
    </source>
</evidence>
<feature type="domain" description="VWFC" evidence="8">
    <location>
        <begin position="31"/>
        <end position="96"/>
    </location>
</feature>
<evidence type="ECO:0000256" key="3">
    <source>
        <dbReference type="ARBA" id="ARBA00022525"/>
    </source>
</evidence>
<keyword evidence="5" id="KW-0677">Repeat</keyword>
<gene>
    <name evidence="10" type="primary">CHRDL2</name>
</gene>
<sequence>MIAEVREIIFGLGFLLLSLTPETEAIPDPDSFCLFNGQRYHPGESWHPYLEPQGVMYCIKCTCFEDSNVSCYRIQCPALPCPNPIVDPQQCCGRCPELYSPPGLEEPVDSSCEYNGATYQNGDLFTASELFPSKLPNQCTQCSCSEGQIYCGLVTCPDLFCASPQTVPDSCCLACRDSSYDSLAEEEPLQLNGHTREQCTGETRNEAADMPTGASLEFVPNSGKQRGGGTTVKIILKERHKRACAYNGKTYSHGEVWHPTFRYFVPLPCILCTCRDGIQDCQNIVCPSEYPCEEPRHVEGKCCKVCPDDEAIAAAPVNTNKCRVSIYMFTASGSEKDNLRKIAVERESSDEVEIYIWKLVKGIFHLVQIQKVNKLEFRQGVRNFRLLSQTNEGTYNASEMIKTGSSHLGGVTDIRGRSLVTPSKNLSEEKRVLAGVIS</sequence>
<dbReference type="Pfam" id="PF23334">
    <property type="entry name" value="VWC2L_2nd"/>
    <property type="match status" value="1"/>
</dbReference>
<reference evidence="10" key="1">
    <citation type="submission" date="2025-08" db="UniProtKB">
        <authorList>
            <consortium name="RefSeq"/>
        </authorList>
    </citation>
    <scope>IDENTIFICATION</scope>
</reference>
<dbReference type="PANTHER" id="PTHR46303">
    <property type="entry name" value="VWFC DOMAIN-CONTAINING PROTEIN"/>
    <property type="match status" value="1"/>
</dbReference>
<evidence type="ECO:0000259" key="8">
    <source>
        <dbReference type="PROSITE" id="PS50184"/>
    </source>
</evidence>
<accession>A0ABM1KL84</accession>
<dbReference type="Pfam" id="PF19548">
    <property type="entry name" value="CHRDL_1_2_C"/>
    <property type="match status" value="1"/>
</dbReference>
<name>A0ABM1KL84_GEKJA</name>
<dbReference type="SUPFAM" id="SSF57603">
    <property type="entry name" value="FnI-like domain"/>
    <property type="match status" value="3"/>
</dbReference>
<dbReference type="SMART" id="SM00214">
    <property type="entry name" value="VWC"/>
    <property type="match status" value="3"/>
</dbReference>
<organism evidence="9 10">
    <name type="scientific">Gekko japonicus</name>
    <name type="common">Schlegel's Japanese gecko</name>
    <dbReference type="NCBI Taxonomy" id="146911"/>
    <lineage>
        <taxon>Eukaryota</taxon>
        <taxon>Metazoa</taxon>
        <taxon>Chordata</taxon>
        <taxon>Craniata</taxon>
        <taxon>Vertebrata</taxon>
        <taxon>Euteleostomi</taxon>
        <taxon>Lepidosauria</taxon>
        <taxon>Squamata</taxon>
        <taxon>Bifurcata</taxon>
        <taxon>Gekkota</taxon>
        <taxon>Gekkonidae</taxon>
        <taxon>Gekkoninae</taxon>
        <taxon>Gekko</taxon>
    </lineage>
</organism>
<feature type="signal peptide" evidence="7">
    <location>
        <begin position="1"/>
        <end position="25"/>
    </location>
</feature>
<comment type="subcellular location">
    <subcellularLocation>
        <location evidence="1">Secreted</location>
    </subcellularLocation>
</comment>
<evidence type="ECO:0000256" key="7">
    <source>
        <dbReference type="SAM" id="SignalP"/>
    </source>
</evidence>
<evidence type="ECO:0000256" key="4">
    <source>
        <dbReference type="ARBA" id="ARBA00022729"/>
    </source>
</evidence>
<keyword evidence="6" id="KW-0325">Glycoprotein</keyword>
<dbReference type="InterPro" id="IPR001007">
    <property type="entry name" value="VWF_dom"/>
</dbReference>
<proteinExistence type="predicted"/>
<evidence type="ECO:0000256" key="6">
    <source>
        <dbReference type="ARBA" id="ARBA00023180"/>
    </source>
</evidence>
<feature type="domain" description="VWFC" evidence="8">
    <location>
        <begin position="242"/>
        <end position="307"/>
    </location>
</feature>
<dbReference type="Pfam" id="PF00093">
    <property type="entry name" value="VWC"/>
    <property type="match status" value="2"/>
</dbReference>
<dbReference type="GeneID" id="107116956"/>
<feature type="chain" id="PRO_5045433446" evidence="7">
    <location>
        <begin position="26"/>
        <end position="438"/>
    </location>
</feature>
<keyword evidence="4 7" id="KW-0732">Signal</keyword>
<protein>
    <submittedName>
        <fullName evidence="10">Chordin-like protein 2</fullName>
    </submittedName>
</protein>
<dbReference type="Gene3D" id="6.20.200.20">
    <property type="match status" value="1"/>
</dbReference>
<dbReference type="PROSITE" id="PS01208">
    <property type="entry name" value="VWFC_1"/>
    <property type="match status" value="2"/>
</dbReference>
<dbReference type="PANTHER" id="PTHR46303:SF3">
    <property type="entry name" value="CHORDIN-LIKE PROTEIN 2"/>
    <property type="match status" value="1"/>
</dbReference>
<keyword evidence="3" id="KW-0964">Secreted</keyword>
<evidence type="ECO:0000256" key="1">
    <source>
        <dbReference type="ARBA" id="ARBA00004613"/>
    </source>
</evidence>
<keyword evidence="9" id="KW-1185">Reference proteome</keyword>
<evidence type="ECO:0000313" key="9">
    <source>
        <dbReference type="Proteomes" id="UP000694871"/>
    </source>
</evidence>
<keyword evidence="2" id="KW-0217">Developmental protein</keyword>
<feature type="domain" description="VWFC" evidence="8">
    <location>
        <begin position="110"/>
        <end position="176"/>
    </location>
</feature>
<dbReference type="InterPro" id="IPR045716">
    <property type="entry name" value="CHRDL_1/2_C"/>
</dbReference>
<evidence type="ECO:0000256" key="5">
    <source>
        <dbReference type="ARBA" id="ARBA00022737"/>
    </source>
</evidence>
<evidence type="ECO:0000256" key="2">
    <source>
        <dbReference type="ARBA" id="ARBA00022473"/>
    </source>
</evidence>
<dbReference type="Proteomes" id="UP000694871">
    <property type="component" value="Unplaced"/>
</dbReference>
<dbReference type="RefSeq" id="XP_015274471.1">
    <property type="nucleotide sequence ID" value="XM_015418985.1"/>
</dbReference>
<dbReference type="InterPro" id="IPR045717">
    <property type="entry name" value="CHRDL1/2"/>
</dbReference>